<keyword evidence="13" id="KW-1185">Reference proteome</keyword>
<comment type="similarity">
    <text evidence="8">Belongs to the TMEM147 family.</text>
</comment>
<organism evidence="12 13">
    <name type="scientific">Folsomia candida</name>
    <name type="common">Springtail</name>
    <dbReference type="NCBI Taxonomy" id="158441"/>
    <lineage>
        <taxon>Eukaryota</taxon>
        <taxon>Metazoa</taxon>
        <taxon>Ecdysozoa</taxon>
        <taxon>Arthropoda</taxon>
        <taxon>Hexapoda</taxon>
        <taxon>Collembola</taxon>
        <taxon>Entomobryomorpha</taxon>
        <taxon>Isotomoidea</taxon>
        <taxon>Isotomidae</taxon>
        <taxon>Proisotominae</taxon>
        <taxon>Folsomia</taxon>
    </lineage>
</organism>
<feature type="transmembrane region" description="Helical" evidence="11">
    <location>
        <begin position="113"/>
        <end position="134"/>
    </location>
</feature>
<evidence type="ECO:0000256" key="1">
    <source>
        <dbReference type="ARBA" id="ARBA00004477"/>
    </source>
</evidence>
<feature type="transmembrane region" description="Helical" evidence="11">
    <location>
        <begin position="182"/>
        <end position="203"/>
    </location>
</feature>
<evidence type="ECO:0000256" key="10">
    <source>
        <dbReference type="ARBA" id="ARBA00034899"/>
    </source>
</evidence>
<keyword evidence="3" id="KW-1003">Cell membrane</keyword>
<evidence type="ECO:0000256" key="8">
    <source>
        <dbReference type="ARBA" id="ARBA00034739"/>
    </source>
</evidence>
<evidence type="ECO:0000256" key="4">
    <source>
        <dbReference type="ARBA" id="ARBA00022692"/>
    </source>
</evidence>
<dbReference type="GO" id="GO:0005789">
    <property type="term" value="C:endoplasmic reticulum membrane"/>
    <property type="evidence" value="ECO:0007669"/>
    <property type="project" value="UniProtKB-SubCell"/>
</dbReference>
<evidence type="ECO:0000256" key="9">
    <source>
        <dbReference type="ARBA" id="ARBA00034846"/>
    </source>
</evidence>
<name>A0A226DD77_FOLCA</name>
<reference evidence="12 13" key="1">
    <citation type="submission" date="2015-12" db="EMBL/GenBank/DDBJ databases">
        <title>The genome of Folsomia candida.</title>
        <authorList>
            <person name="Faddeeva A."/>
            <person name="Derks M.F."/>
            <person name="Anvar Y."/>
            <person name="Smit S."/>
            <person name="Van Straalen N."/>
            <person name="Roelofs D."/>
        </authorList>
    </citation>
    <scope>NUCLEOTIDE SEQUENCE [LARGE SCALE GENOMIC DNA]</scope>
    <source>
        <strain evidence="12 13">VU population</strain>
        <tissue evidence="12">Whole body</tissue>
    </source>
</reference>
<dbReference type="PANTHER" id="PTHR12869">
    <property type="entry name" value="SMALL SEVEN TRANSMEMBRANE DOMAIN-CONTAINING PROTEIN"/>
    <property type="match status" value="1"/>
</dbReference>
<dbReference type="GO" id="GO:0005886">
    <property type="term" value="C:plasma membrane"/>
    <property type="evidence" value="ECO:0007669"/>
    <property type="project" value="UniProtKB-SubCell"/>
</dbReference>
<evidence type="ECO:0000256" key="3">
    <source>
        <dbReference type="ARBA" id="ARBA00022475"/>
    </source>
</evidence>
<feature type="transmembrane region" description="Helical" evidence="11">
    <location>
        <begin position="146"/>
        <end position="170"/>
    </location>
</feature>
<evidence type="ECO:0000256" key="2">
    <source>
        <dbReference type="ARBA" id="ARBA00004651"/>
    </source>
</evidence>
<keyword evidence="4 11" id="KW-0812">Transmembrane</keyword>
<evidence type="ECO:0000256" key="11">
    <source>
        <dbReference type="SAM" id="Phobius"/>
    </source>
</evidence>
<evidence type="ECO:0000256" key="5">
    <source>
        <dbReference type="ARBA" id="ARBA00022824"/>
    </source>
</evidence>
<dbReference type="Pfam" id="PF09767">
    <property type="entry name" value="DUF2053"/>
    <property type="match status" value="1"/>
</dbReference>
<dbReference type="OMA" id="SKCVYAG"/>
<evidence type="ECO:0000256" key="6">
    <source>
        <dbReference type="ARBA" id="ARBA00022989"/>
    </source>
</evidence>
<evidence type="ECO:0000256" key="7">
    <source>
        <dbReference type="ARBA" id="ARBA00023136"/>
    </source>
</evidence>
<sequence length="234" mass="26223">MTFYHFGNCIALAYLPYYLAYKHSGLSEYGAFWKCIQTGFIYAFTQLCKMLVLATFFPIPSSGHESLSSSEPDVLDGKDRLASEFLKDSMDLVDLVGMYFALSRIPGRGHSKVLTAGIGWGTAELLLTRVFAIWVGAKGVEFNWRYIQLGLDANISLVHNVAIAALVWLWSRHDMKRTYYPVVVFLAATSCYRNLLVNFLSFSDLIDPWTVLLIKSILTLLIGGCTIKIYSTVA</sequence>
<dbReference type="EMBL" id="LNIX01000025">
    <property type="protein sequence ID" value="OXA42581.1"/>
    <property type="molecule type" value="Genomic_DNA"/>
</dbReference>
<evidence type="ECO:0000313" key="12">
    <source>
        <dbReference type="EMBL" id="OXA42581.1"/>
    </source>
</evidence>
<comment type="subcellular location">
    <subcellularLocation>
        <location evidence="2">Cell membrane</location>
        <topology evidence="2">Multi-pass membrane protein</topology>
    </subcellularLocation>
    <subcellularLocation>
        <location evidence="1">Endoplasmic reticulum membrane</location>
        <topology evidence="1">Multi-pass membrane protein</topology>
    </subcellularLocation>
</comment>
<dbReference type="InterPro" id="IPR019164">
    <property type="entry name" value="TMEM147"/>
</dbReference>
<dbReference type="PANTHER" id="PTHR12869:SF0">
    <property type="entry name" value="BOS COMPLEX SUBUNIT TMEM147"/>
    <property type="match status" value="1"/>
</dbReference>
<dbReference type="OrthoDB" id="9993532at2759"/>
<gene>
    <name evidence="12" type="ORF">Fcan01_22578</name>
</gene>
<dbReference type="STRING" id="158441.A0A226DD77"/>
<proteinExistence type="inferred from homology"/>
<dbReference type="Proteomes" id="UP000198287">
    <property type="component" value="Unassembled WGS sequence"/>
</dbReference>
<evidence type="ECO:0000313" key="13">
    <source>
        <dbReference type="Proteomes" id="UP000198287"/>
    </source>
</evidence>
<keyword evidence="5" id="KW-0256">Endoplasmic reticulum</keyword>
<comment type="caution">
    <text evidence="12">The sequence shown here is derived from an EMBL/GenBank/DDBJ whole genome shotgun (WGS) entry which is preliminary data.</text>
</comment>
<accession>A0A226DD77</accession>
<feature type="transmembrane region" description="Helical" evidence="11">
    <location>
        <begin position="209"/>
        <end position="230"/>
    </location>
</feature>
<dbReference type="AlphaFoldDB" id="A0A226DD77"/>
<keyword evidence="7 11" id="KW-0472">Membrane</keyword>
<keyword evidence="6 11" id="KW-1133">Transmembrane helix</keyword>
<protein>
    <recommendedName>
        <fullName evidence="9">BOS complex subunit TMEM147</fullName>
    </recommendedName>
    <alternativeName>
        <fullName evidence="10">Transmembrane protein 147</fullName>
    </alternativeName>
</protein>